<dbReference type="GeneID" id="98657128"/>
<comment type="caution">
    <text evidence="1">The sequence shown here is derived from an EMBL/GenBank/DDBJ whole genome shotgun (WGS) entry which is preliminary data.</text>
</comment>
<dbReference type="RefSeq" id="WP_211360979.1">
    <property type="nucleotide sequence ID" value="NZ_WAJR01000002.1"/>
</dbReference>
<dbReference type="EMBL" id="WAJR01000002">
    <property type="protein sequence ID" value="KAB1642460.1"/>
    <property type="molecule type" value="Genomic_DNA"/>
</dbReference>
<sequence length="272" mass="30983">MSILPKERQREKVHLLTKTHEAARHSHDIAVHTTSLELTPADFHLAAPGVFVCSPEFALIQSAQTLDEIEFLRIAFALCGTYRVGTNDAYPLTTPLKINQMLTRMTGLNGAKPARRLTPYILAGAASPRETQLVLHLCLPYRMGGYGIAYPQLNPRIDLPTHVQRLTGNSVLFPDLFWPDKHIAVEYDSDKWHTGSSRIANDARRRNIFVHLGITEICVTKREFNDLIAFDKTARILSRRLRHRVHPRSEEFDSRQMKLRKKLLAPLLPVQK</sequence>
<evidence type="ECO:0000313" key="2">
    <source>
        <dbReference type="Proteomes" id="UP000468668"/>
    </source>
</evidence>
<dbReference type="Proteomes" id="UP000468668">
    <property type="component" value="Unassembled WGS sequence"/>
</dbReference>
<dbReference type="Gene3D" id="3.40.960.10">
    <property type="entry name" value="VSR Endonuclease"/>
    <property type="match status" value="1"/>
</dbReference>
<evidence type="ECO:0008006" key="3">
    <source>
        <dbReference type="Google" id="ProtNLM"/>
    </source>
</evidence>
<proteinExistence type="predicted"/>
<protein>
    <recommendedName>
        <fullName evidence="3">DUF559 domain-containing protein</fullName>
    </recommendedName>
</protein>
<name>A0A6N6NR34_9ACTN</name>
<gene>
    <name evidence="1" type="ORF">F8C90_01765</name>
</gene>
<evidence type="ECO:0000313" key="1">
    <source>
        <dbReference type="EMBL" id="KAB1642460.1"/>
    </source>
</evidence>
<accession>A0A6N6NR34</accession>
<organism evidence="1 2">
    <name type="scientific">Ellagibacter isourolithinifaciens</name>
    <dbReference type="NCBI Taxonomy" id="2137581"/>
    <lineage>
        <taxon>Bacteria</taxon>
        <taxon>Bacillati</taxon>
        <taxon>Actinomycetota</taxon>
        <taxon>Coriobacteriia</taxon>
        <taxon>Eggerthellales</taxon>
        <taxon>Eggerthellaceae</taxon>
        <taxon>Ellagibacter</taxon>
    </lineage>
</organism>
<reference evidence="1 2" key="1">
    <citation type="submission" date="2019-09" db="EMBL/GenBank/DDBJ databases">
        <title>Whole genome shotgun sequencing (WGS) of Ellagibacter isourolithinifaciens DSM 104140(T) and Adlercreutzia muris DSM 29508(T).</title>
        <authorList>
            <person name="Stoll D.A."/>
            <person name="Danylec N."/>
            <person name="Huch M."/>
        </authorList>
    </citation>
    <scope>NUCLEOTIDE SEQUENCE [LARGE SCALE GENOMIC DNA]</scope>
    <source>
        <strain evidence="1 2">DSM 104140</strain>
    </source>
</reference>
<keyword evidence="2" id="KW-1185">Reference proteome</keyword>
<dbReference type="AlphaFoldDB" id="A0A6N6NR34"/>